<evidence type="ECO:0000256" key="1">
    <source>
        <dbReference type="SAM" id="SignalP"/>
    </source>
</evidence>
<dbReference type="InterPro" id="IPR045916">
    <property type="entry name" value="DUF5777"/>
</dbReference>
<comment type="caution">
    <text evidence="3">The sequence shown here is derived from an EMBL/GenBank/DDBJ whole genome shotgun (WGS) entry which is preliminary data.</text>
</comment>
<evidence type="ECO:0000313" key="4">
    <source>
        <dbReference type="Proteomes" id="UP000642920"/>
    </source>
</evidence>
<feature type="chain" id="PRO_5038010880" description="DUF5777 domain-containing protein" evidence="1">
    <location>
        <begin position="20"/>
        <end position="277"/>
    </location>
</feature>
<organism evidence="3 4">
    <name type="scientific">Marivirga atlantica</name>
    <dbReference type="NCBI Taxonomy" id="1548457"/>
    <lineage>
        <taxon>Bacteria</taxon>
        <taxon>Pseudomonadati</taxon>
        <taxon>Bacteroidota</taxon>
        <taxon>Cytophagia</taxon>
        <taxon>Cytophagales</taxon>
        <taxon>Marivirgaceae</taxon>
        <taxon>Marivirga</taxon>
    </lineage>
</organism>
<keyword evidence="4" id="KW-1185">Reference proteome</keyword>
<evidence type="ECO:0000313" key="3">
    <source>
        <dbReference type="EMBL" id="MBL0765192.1"/>
    </source>
</evidence>
<proteinExistence type="predicted"/>
<protein>
    <recommendedName>
        <fullName evidence="2">DUF5777 domain-containing protein</fullName>
    </recommendedName>
</protein>
<name>A0A937AM30_9BACT</name>
<evidence type="ECO:0000259" key="2">
    <source>
        <dbReference type="Pfam" id="PF19089"/>
    </source>
</evidence>
<sequence length="277" mass="31114">MKKISTLIISILIVSTAFAQEDRVKVFRDTRIVNGQSTELIPKGTMKFIISHRFGVVNNGIRDFFGLDNSTIRIGLDYALTDNINIGIGRSSLQVHYDGYLKYRIMQQKTGANSRPLSIVFYTNMAVKALVAPQTEDLTFNNKLSYTHQLIFGRRINDYLSLQLSPGVVHRNFVNDEVSNNDVYNIGSAARIQASKKLAFLLEYYYVPSGQIQEDYQASVGLGIEIETKGHIFQLSFTNSEGLIAPLYIAETEGVIANGDIHFGFNITRDFKVGPRR</sequence>
<dbReference type="RefSeq" id="WP_201919590.1">
    <property type="nucleotide sequence ID" value="NZ_JAERQG010000002.1"/>
</dbReference>
<gene>
    <name evidence="3" type="ORF">JKP34_08020</name>
</gene>
<feature type="signal peptide" evidence="1">
    <location>
        <begin position="1"/>
        <end position="19"/>
    </location>
</feature>
<dbReference type="Proteomes" id="UP000642920">
    <property type="component" value="Unassembled WGS sequence"/>
</dbReference>
<dbReference type="EMBL" id="JAERQG010000002">
    <property type="protein sequence ID" value="MBL0765192.1"/>
    <property type="molecule type" value="Genomic_DNA"/>
</dbReference>
<accession>A0A937AM30</accession>
<reference evidence="3" key="1">
    <citation type="submission" date="2021-01" db="EMBL/GenBank/DDBJ databases">
        <title>Marivirga sp. nov., isolated from intertidal surface sediments.</title>
        <authorList>
            <person name="Zhang M."/>
        </authorList>
    </citation>
    <scope>NUCLEOTIDE SEQUENCE</scope>
    <source>
        <strain evidence="3">SM1354</strain>
    </source>
</reference>
<keyword evidence="1" id="KW-0732">Signal</keyword>
<feature type="domain" description="DUF5777" evidence="2">
    <location>
        <begin position="27"/>
        <end position="271"/>
    </location>
</feature>
<dbReference type="AlphaFoldDB" id="A0A937AM30"/>
<dbReference type="Pfam" id="PF19089">
    <property type="entry name" value="DUF5777"/>
    <property type="match status" value="1"/>
</dbReference>